<evidence type="ECO:0000313" key="2">
    <source>
        <dbReference type="EMBL" id="GHD05559.1"/>
    </source>
</evidence>
<name>A0A8J3DTF5_9HYPH</name>
<dbReference type="EMBL" id="BMZQ01000001">
    <property type="protein sequence ID" value="GHD05559.1"/>
    <property type="molecule type" value="Genomic_DNA"/>
</dbReference>
<gene>
    <name evidence="2" type="ORF">GCM10016234_01750</name>
</gene>
<reference evidence="2" key="1">
    <citation type="journal article" date="2014" name="Int. J. Syst. Evol. Microbiol.">
        <title>Complete genome sequence of Corynebacterium casei LMG S-19264T (=DSM 44701T), isolated from a smear-ripened cheese.</title>
        <authorList>
            <consortium name="US DOE Joint Genome Institute (JGI-PGF)"/>
            <person name="Walter F."/>
            <person name="Albersmeier A."/>
            <person name="Kalinowski J."/>
            <person name="Ruckert C."/>
        </authorList>
    </citation>
    <scope>NUCLEOTIDE SEQUENCE</scope>
    <source>
        <strain evidence="2">KCTC 42249</strain>
    </source>
</reference>
<sequence length="186" mass="19926">MNKCLMALGAFLAVTLPAHTQPALEAGLAGALRGCTEWVLRPASWADGPKPFLAAMGLGNTVGLLKSVADESLPPPGLRTANHYWRINSQLDAGYVLVVSDQIPMCHITGGGDADLQPIVEAVLSSPGFVEQWEQVSKEGEGEMISTRFRSREEPKFILVVSRAKEAGGRQDRVQVLATAIYDVGQ</sequence>
<comment type="caution">
    <text evidence="2">The sequence shown here is derived from an EMBL/GenBank/DDBJ whole genome shotgun (WGS) entry which is preliminary data.</text>
</comment>
<organism evidence="2 3">
    <name type="scientific">Tianweitania populi</name>
    <dbReference type="NCBI Taxonomy" id="1607949"/>
    <lineage>
        <taxon>Bacteria</taxon>
        <taxon>Pseudomonadati</taxon>
        <taxon>Pseudomonadota</taxon>
        <taxon>Alphaproteobacteria</taxon>
        <taxon>Hyphomicrobiales</taxon>
        <taxon>Phyllobacteriaceae</taxon>
        <taxon>Tianweitania</taxon>
    </lineage>
</organism>
<feature type="signal peptide" evidence="1">
    <location>
        <begin position="1"/>
        <end position="20"/>
    </location>
</feature>
<evidence type="ECO:0000313" key="3">
    <source>
        <dbReference type="Proteomes" id="UP000630142"/>
    </source>
</evidence>
<dbReference type="Proteomes" id="UP000630142">
    <property type="component" value="Unassembled WGS sequence"/>
</dbReference>
<dbReference type="RefSeq" id="WP_189500976.1">
    <property type="nucleotide sequence ID" value="NZ_BMZQ01000001.1"/>
</dbReference>
<keyword evidence="3" id="KW-1185">Reference proteome</keyword>
<accession>A0A8J3DTF5</accession>
<protein>
    <submittedName>
        <fullName evidence="2">Uncharacterized protein</fullName>
    </submittedName>
</protein>
<keyword evidence="1" id="KW-0732">Signal</keyword>
<dbReference type="AlphaFoldDB" id="A0A8J3DTF5"/>
<reference evidence="2" key="2">
    <citation type="submission" date="2020-09" db="EMBL/GenBank/DDBJ databases">
        <authorList>
            <person name="Sun Q."/>
            <person name="Kim S."/>
        </authorList>
    </citation>
    <scope>NUCLEOTIDE SEQUENCE</scope>
    <source>
        <strain evidence="2">KCTC 42249</strain>
    </source>
</reference>
<feature type="chain" id="PRO_5035194280" evidence="1">
    <location>
        <begin position="21"/>
        <end position="186"/>
    </location>
</feature>
<proteinExistence type="predicted"/>
<evidence type="ECO:0000256" key="1">
    <source>
        <dbReference type="SAM" id="SignalP"/>
    </source>
</evidence>